<sequence>MTMTIPSITPSPLANLRDLGGIKAAAGRIRPGVIWRSDDISLIDEDSALSLVDNGLHSVIDLRSFAEVNMTGRGVLGTHPVSYHHIPFMASVKQSVTSLEEVLNQPRFEQMYIRIFENAAPQIVTSLAIIAHSPGTVAFHCAAGQDRTGVLAAALLLSVGVEEQDIVADYALTGHNSAAIRDRLAPIMGPLMTEMGINLDQAARAALRTEFSPAPMIGLMSYLRRTYSDPLVPLKRAGLSDSLIAQLGAKVVI</sequence>
<gene>
    <name evidence="2" type="ORF">C5L39_09390</name>
</gene>
<dbReference type="EMBL" id="PTJO01000006">
    <property type="protein sequence ID" value="RNE48085.1"/>
    <property type="molecule type" value="Genomic_DNA"/>
</dbReference>
<accession>A0A3M8K5R3</accession>
<dbReference type="Gene3D" id="3.90.190.10">
    <property type="entry name" value="Protein tyrosine phosphatase superfamily"/>
    <property type="match status" value="1"/>
</dbReference>
<dbReference type="InterPro" id="IPR000387">
    <property type="entry name" value="Tyr_Pase_dom"/>
</dbReference>
<dbReference type="Pfam" id="PF13350">
    <property type="entry name" value="Y_phosphatase3"/>
    <property type="match status" value="1"/>
</dbReference>
<dbReference type="InterPro" id="IPR016130">
    <property type="entry name" value="Tyr_Pase_AS"/>
</dbReference>
<organism evidence="2 3">
    <name type="scientific">Corynebacterium alimapuense</name>
    <dbReference type="NCBI Taxonomy" id="1576874"/>
    <lineage>
        <taxon>Bacteria</taxon>
        <taxon>Bacillati</taxon>
        <taxon>Actinomycetota</taxon>
        <taxon>Actinomycetes</taxon>
        <taxon>Mycobacteriales</taxon>
        <taxon>Corynebacteriaceae</taxon>
        <taxon>Corynebacterium</taxon>
    </lineage>
</organism>
<feature type="domain" description="Tyrosine specific protein phosphatases" evidence="1">
    <location>
        <begin position="110"/>
        <end position="167"/>
    </location>
</feature>
<dbReference type="Proteomes" id="UP000266975">
    <property type="component" value="Unassembled WGS sequence"/>
</dbReference>
<dbReference type="SUPFAM" id="SSF52799">
    <property type="entry name" value="(Phosphotyrosine protein) phosphatases II"/>
    <property type="match status" value="1"/>
</dbReference>
<dbReference type="PROSITE" id="PS50056">
    <property type="entry name" value="TYR_PHOSPHATASE_2"/>
    <property type="match status" value="1"/>
</dbReference>
<dbReference type="GO" id="GO:0004721">
    <property type="term" value="F:phosphoprotein phosphatase activity"/>
    <property type="evidence" value="ECO:0007669"/>
    <property type="project" value="InterPro"/>
</dbReference>
<evidence type="ECO:0000313" key="2">
    <source>
        <dbReference type="EMBL" id="RNE48085.1"/>
    </source>
</evidence>
<dbReference type="InterPro" id="IPR029021">
    <property type="entry name" value="Prot-tyrosine_phosphatase-like"/>
</dbReference>
<dbReference type="InterPro" id="IPR026893">
    <property type="entry name" value="Tyr/Ser_Pase_IphP-type"/>
</dbReference>
<evidence type="ECO:0000313" key="3">
    <source>
        <dbReference type="Proteomes" id="UP000266975"/>
    </source>
</evidence>
<comment type="caution">
    <text evidence="2">The sequence shown here is derived from an EMBL/GenBank/DDBJ whole genome shotgun (WGS) entry which is preliminary data.</text>
</comment>
<proteinExistence type="predicted"/>
<protein>
    <submittedName>
        <fullName evidence="2">Protein-tyrosine-phosphatase</fullName>
    </submittedName>
</protein>
<keyword evidence="3" id="KW-1185">Reference proteome</keyword>
<dbReference type="AlphaFoldDB" id="A0A3M8K5R3"/>
<evidence type="ECO:0000259" key="1">
    <source>
        <dbReference type="PROSITE" id="PS50056"/>
    </source>
</evidence>
<name>A0A3M8K5R3_9CORY</name>
<dbReference type="PROSITE" id="PS00383">
    <property type="entry name" value="TYR_PHOSPHATASE_1"/>
    <property type="match status" value="1"/>
</dbReference>
<reference evidence="2 3" key="1">
    <citation type="submission" date="2018-02" db="EMBL/GenBank/DDBJ databases">
        <title>Corynebacterium alimpuense sp. nov., a marine obligate actinomycete isolated from sediments of Valparaiso bay, Chile.</title>
        <authorList>
            <person name="Claverias F."/>
            <person name="Gonzales-Siles L."/>
            <person name="Salva-Serra F."/>
            <person name="Inganaes E."/>
            <person name="Molin K."/>
            <person name="Cumsille A."/>
            <person name="Undabarrena A."/>
            <person name="Couve E."/>
            <person name="Moore E.R.B."/>
            <person name="Gomila M."/>
            <person name="Camara B."/>
        </authorList>
    </citation>
    <scope>NUCLEOTIDE SEQUENCE [LARGE SCALE GENOMIC DNA]</scope>
    <source>
        <strain evidence="2 3">CCUG 69366</strain>
    </source>
</reference>
<dbReference type="OrthoDB" id="1188001at2"/>